<accession>A0AAE6G4E9</accession>
<evidence type="ECO:0000313" key="1">
    <source>
        <dbReference type="EMBL" id="QDE70712.1"/>
    </source>
</evidence>
<reference evidence="1 2" key="1">
    <citation type="journal article" date="2019" name="Science">
        <title>Social genes are selection hotspots in kin groups of a soil microbe.</title>
        <authorList>
            <person name="Wielgoss S."/>
            <person name="Wolfensberger R."/>
            <person name="Sun L."/>
            <person name="Fiegna F."/>
            <person name="Velicer G.J."/>
        </authorList>
    </citation>
    <scope>NUCLEOTIDE SEQUENCE [LARGE SCALE GENOMIC DNA]</scope>
    <source>
        <strain evidence="1 2">MC3.5.9c15</strain>
    </source>
</reference>
<dbReference type="Proteomes" id="UP000320179">
    <property type="component" value="Chromosome"/>
</dbReference>
<organism evidence="1 2">
    <name type="scientific">Myxococcus xanthus</name>
    <dbReference type="NCBI Taxonomy" id="34"/>
    <lineage>
        <taxon>Bacteria</taxon>
        <taxon>Pseudomonadati</taxon>
        <taxon>Myxococcota</taxon>
        <taxon>Myxococcia</taxon>
        <taxon>Myxococcales</taxon>
        <taxon>Cystobacterineae</taxon>
        <taxon>Myxococcaceae</taxon>
        <taxon>Myxococcus</taxon>
    </lineage>
</organism>
<dbReference type="AlphaFoldDB" id="A0AAE6G4E9"/>
<proteinExistence type="predicted"/>
<dbReference type="EMBL" id="CP017174">
    <property type="protein sequence ID" value="QDE70712.1"/>
    <property type="molecule type" value="Genomic_DNA"/>
</dbReference>
<name>A0AAE6G4E9_MYXXA</name>
<sequence length="71" mass="7822">MDTLALAQRRAGKFPGSAAWLLEATEERLARPPFAPGETLPTWFPQGLRRIDEAVSAGPRYLEQAMPSVNL</sequence>
<dbReference type="RefSeq" id="WP_140799719.1">
    <property type="nucleotide sequence ID" value="NZ_CP017173.1"/>
</dbReference>
<protein>
    <submittedName>
        <fullName evidence="1">Uncharacterized protein</fullName>
    </submittedName>
</protein>
<gene>
    <name evidence="1" type="ORF">BHS09_29150</name>
</gene>
<evidence type="ECO:0000313" key="2">
    <source>
        <dbReference type="Proteomes" id="UP000320179"/>
    </source>
</evidence>